<protein>
    <recommendedName>
        <fullName evidence="3">WD40 repeat protein</fullName>
    </recommendedName>
</protein>
<dbReference type="GO" id="GO:0003700">
    <property type="term" value="F:DNA-binding transcription factor activity"/>
    <property type="evidence" value="ECO:0007669"/>
    <property type="project" value="InterPro"/>
</dbReference>
<sequence>MEETEFSAFVAERAHALLRTAYALTGDRHAAEDLVQSAGDRVVSGYLEKDSGESGFAIIDARTGKLTRHVVDRTHYDCDRCEYAFTRNGKEVLMPIADRSGGEGEQRVLGLQFFNAATGTPTRTVLVRVEVPDSPFAFSPDGRWLIAKSDSTGAYQRVDLTNRATVPFPFEAVWVTDTVLIGMDDLELLTLHPDGSTGVRFDLGIPSGGLPIVLGPPD</sequence>
<dbReference type="EMBL" id="BSFP01000002">
    <property type="protein sequence ID" value="GLK98640.1"/>
    <property type="molecule type" value="Genomic_DNA"/>
</dbReference>
<dbReference type="Gene3D" id="2.120.10.30">
    <property type="entry name" value="TolB, C-terminal domain"/>
    <property type="match status" value="1"/>
</dbReference>
<reference evidence="1" key="2">
    <citation type="submission" date="2023-01" db="EMBL/GenBank/DDBJ databases">
        <authorList>
            <person name="Sun Q."/>
            <person name="Evtushenko L."/>
        </authorList>
    </citation>
    <scope>NUCLEOTIDE SEQUENCE</scope>
    <source>
        <strain evidence="1">VKM Ac-1321</strain>
    </source>
</reference>
<dbReference type="SUPFAM" id="SSF69304">
    <property type="entry name" value="Tricorn protease N-terminal domain"/>
    <property type="match status" value="1"/>
</dbReference>
<comment type="caution">
    <text evidence="1">The sequence shown here is derived from an EMBL/GenBank/DDBJ whole genome shotgun (WGS) entry which is preliminary data.</text>
</comment>
<accession>A0A9W6KE59</accession>
<keyword evidence="2" id="KW-1185">Reference proteome</keyword>
<evidence type="ECO:0000313" key="1">
    <source>
        <dbReference type="EMBL" id="GLK98640.1"/>
    </source>
</evidence>
<dbReference type="GO" id="GO:0006352">
    <property type="term" value="P:DNA-templated transcription initiation"/>
    <property type="evidence" value="ECO:0007669"/>
    <property type="project" value="InterPro"/>
</dbReference>
<dbReference type="InterPro" id="IPR013325">
    <property type="entry name" value="RNA_pol_sigma_r2"/>
</dbReference>
<proteinExistence type="predicted"/>
<gene>
    <name evidence="1" type="ORF">GCM10017581_003810</name>
</gene>
<dbReference type="RefSeq" id="WP_306425128.1">
    <property type="nucleotide sequence ID" value="NZ_BAAAXA010000001.1"/>
</dbReference>
<dbReference type="SUPFAM" id="SSF88946">
    <property type="entry name" value="Sigma2 domain of RNA polymerase sigma factors"/>
    <property type="match status" value="1"/>
</dbReference>
<organism evidence="1 2">
    <name type="scientific">Dactylosporangium matsuzakiense</name>
    <dbReference type="NCBI Taxonomy" id="53360"/>
    <lineage>
        <taxon>Bacteria</taxon>
        <taxon>Bacillati</taxon>
        <taxon>Actinomycetota</taxon>
        <taxon>Actinomycetes</taxon>
        <taxon>Micromonosporales</taxon>
        <taxon>Micromonosporaceae</taxon>
        <taxon>Dactylosporangium</taxon>
    </lineage>
</organism>
<dbReference type="Proteomes" id="UP001143480">
    <property type="component" value="Unassembled WGS sequence"/>
</dbReference>
<evidence type="ECO:0000313" key="2">
    <source>
        <dbReference type="Proteomes" id="UP001143480"/>
    </source>
</evidence>
<reference evidence="1" key="1">
    <citation type="journal article" date="2014" name="Int. J. Syst. Evol. Microbiol.">
        <title>Complete genome sequence of Corynebacterium casei LMG S-19264T (=DSM 44701T), isolated from a smear-ripened cheese.</title>
        <authorList>
            <consortium name="US DOE Joint Genome Institute (JGI-PGF)"/>
            <person name="Walter F."/>
            <person name="Albersmeier A."/>
            <person name="Kalinowski J."/>
            <person name="Ruckert C."/>
        </authorList>
    </citation>
    <scope>NUCLEOTIDE SEQUENCE</scope>
    <source>
        <strain evidence="1">VKM Ac-1321</strain>
    </source>
</reference>
<evidence type="ECO:0008006" key="3">
    <source>
        <dbReference type="Google" id="ProtNLM"/>
    </source>
</evidence>
<dbReference type="AlphaFoldDB" id="A0A9W6KE59"/>
<name>A0A9W6KE59_9ACTN</name>
<dbReference type="InterPro" id="IPR011042">
    <property type="entry name" value="6-blade_b-propeller_TolB-like"/>
</dbReference>